<dbReference type="Proteomes" id="UP000290572">
    <property type="component" value="Unassembled WGS sequence"/>
</dbReference>
<evidence type="ECO:0008006" key="5">
    <source>
        <dbReference type="Google" id="ProtNLM"/>
    </source>
</evidence>
<gene>
    <name evidence="3" type="ORF">ROHU_025982</name>
    <name evidence="2" type="ORF">ROHU_032099</name>
</gene>
<protein>
    <recommendedName>
        <fullName evidence="5">Secreted protein</fullName>
    </recommendedName>
</protein>
<reference evidence="2 4" key="1">
    <citation type="submission" date="2018-03" db="EMBL/GenBank/DDBJ databases">
        <title>Draft genome sequence of Rohu Carp (Labeo rohita).</title>
        <authorList>
            <person name="Das P."/>
            <person name="Kushwaha B."/>
            <person name="Joshi C.G."/>
            <person name="Kumar D."/>
            <person name="Nagpure N.S."/>
            <person name="Sahoo L."/>
            <person name="Das S.P."/>
            <person name="Bit A."/>
            <person name="Patnaik S."/>
            <person name="Meher P.K."/>
            <person name="Jayasankar P."/>
            <person name="Koringa P.G."/>
            <person name="Patel N.V."/>
            <person name="Hinsu A.T."/>
            <person name="Kumar R."/>
            <person name="Pandey M."/>
            <person name="Agarwal S."/>
            <person name="Srivastava S."/>
            <person name="Singh M."/>
            <person name="Iquebal M.A."/>
            <person name="Jaiswal S."/>
            <person name="Angadi U.B."/>
            <person name="Kumar N."/>
            <person name="Raza M."/>
            <person name="Shah T.M."/>
            <person name="Rai A."/>
            <person name="Jena J.K."/>
        </authorList>
    </citation>
    <scope>NUCLEOTIDE SEQUENCE [LARGE SCALE GENOMIC DNA]</scope>
    <source>
        <strain evidence="2">DASCIFA01</strain>
        <tissue evidence="2">Testis</tissue>
    </source>
</reference>
<evidence type="ECO:0000256" key="1">
    <source>
        <dbReference type="SAM" id="SignalP"/>
    </source>
</evidence>
<organism evidence="2 4">
    <name type="scientific">Labeo rohita</name>
    <name type="common">Indian major carp</name>
    <name type="synonym">Cyprinus rohita</name>
    <dbReference type="NCBI Taxonomy" id="84645"/>
    <lineage>
        <taxon>Eukaryota</taxon>
        <taxon>Metazoa</taxon>
        <taxon>Chordata</taxon>
        <taxon>Craniata</taxon>
        <taxon>Vertebrata</taxon>
        <taxon>Euteleostomi</taxon>
        <taxon>Actinopterygii</taxon>
        <taxon>Neopterygii</taxon>
        <taxon>Teleostei</taxon>
        <taxon>Ostariophysi</taxon>
        <taxon>Cypriniformes</taxon>
        <taxon>Cyprinidae</taxon>
        <taxon>Labeoninae</taxon>
        <taxon>Labeonini</taxon>
        <taxon>Labeo</taxon>
    </lineage>
</organism>
<name>A0A498LHU0_LABRO</name>
<evidence type="ECO:0000313" key="4">
    <source>
        <dbReference type="Proteomes" id="UP000290572"/>
    </source>
</evidence>
<comment type="caution">
    <text evidence="2">The sequence shown here is derived from an EMBL/GenBank/DDBJ whole genome shotgun (WGS) entry which is preliminary data.</text>
</comment>
<evidence type="ECO:0000313" key="3">
    <source>
        <dbReference type="EMBL" id="RXN18842.1"/>
    </source>
</evidence>
<feature type="chain" id="PRO_5036117606" description="Secreted protein" evidence="1">
    <location>
        <begin position="22"/>
        <end position="82"/>
    </location>
</feature>
<dbReference type="EMBL" id="QBIY01013335">
    <property type="protein sequence ID" value="RXN07899.1"/>
    <property type="molecule type" value="Genomic_DNA"/>
</dbReference>
<dbReference type="EMBL" id="QBIY01012698">
    <property type="protein sequence ID" value="RXN18842.1"/>
    <property type="molecule type" value="Genomic_DNA"/>
</dbReference>
<proteinExistence type="predicted"/>
<feature type="signal peptide" evidence="1">
    <location>
        <begin position="1"/>
        <end position="21"/>
    </location>
</feature>
<dbReference type="AlphaFoldDB" id="A0A498LHU0"/>
<accession>A0A498LHU0</accession>
<sequence>MNVPASGQIESVLFLVAFVRSFVLKHCCGSFALTVSTFRLMSGRSDVVCWSEPQRSFDSVVFVCCFDSLESRYSRRKALLTF</sequence>
<evidence type="ECO:0000313" key="2">
    <source>
        <dbReference type="EMBL" id="RXN07899.1"/>
    </source>
</evidence>
<keyword evidence="1" id="KW-0732">Signal</keyword>
<keyword evidence="4" id="KW-1185">Reference proteome</keyword>